<keyword evidence="3" id="KW-1185">Reference proteome</keyword>
<feature type="transmembrane region" description="Helical" evidence="1">
    <location>
        <begin position="31"/>
        <end position="54"/>
    </location>
</feature>
<comment type="caution">
    <text evidence="2">The sequence shown here is derived from an EMBL/GenBank/DDBJ whole genome shotgun (WGS) entry which is preliminary data.</text>
</comment>
<dbReference type="EMBL" id="JAGKSQ010000002">
    <property type="protein sequence ID" value="MBP3950292.1"/>
    <property type="molecule type" value="Genomic_DNA"/>
</dbReference>
<feature type="transmembrane region" description="Helical" evidence="1">
    <location>
        <begin position="6"/>
        <end position="24"/>
    </location>
</feature>
<evidence type="ECO:0000313" key="2">
    <source>
        <dbReference type="EMBL" id="MBP3950292.1"/>
    </source>
</evidence>
<sequence>MTIDQITLLLLWILFPLLLLIFVPKDRIRELVAVFLYFHALTWAFSIVLTHYGLLQAGTLEFPHATKINFSLEYIVYPSIAVFFQLWFPEHRCRRLKALYYLFFVLLILTIIILVSIFTNLIFLTVSGVISSFFNFLIEFVLCRKFIQWFLRGDLILESRSGYEYE</sequence>
<organism evidence="2 3">
    <name type="scientific">Halalkalibacter suaedae</name>
    <dbReference type="NCBI Taxonomy" id="2822140"/>
    <lineage>
        <taxon>Bacteria</taxon>
        <taxon>Bacillati</taxon>
        <taxon>Bacillota</taxon>
        <taxon>Bacilli</taxon>
        <taxon>Bacillales</taxon>
        <taxon>Bacillaceae</taxon>
        <taxon>Halalkalibacter</taxon>
    </lineage>
</organism>
<proteinExistence type="predicted"/>
<feature type="transmembrane region" description="Helical" evidence="1">
    <location>
        <begin position="121"/>
        <end position="142"/>
    </location>
</feature>
<dbReference type="InterPro" id="IPR048147">
    <property type="entry name" value="CBO0543-like"/>
</dbReference>
<name>A0A941ANG1_9BACI</name>
<gene>
    <name evidence="2" type="ORF">J7W16_04045</name>
</gene>
<accession>A0A941ANG1</accession>
<dbReference type="AlphaFoldDB" id="A0A941ANG1"/>
<dbReference type="RefSeq" id="WP_210595944.1">
    <property type="nucleotide sequence ID" value="NZ_JAGKSQ010000002.1"/>
</dbReference>
<dbReference type="Proteomes" id="UP000678228">
    <property type="component" value="Unassembled WGS sequence"/>
</dbReference>
<evidence type="ECO:0000313" key="3">
    <source>
        <dbReference type="Proteomes" id="UP000678228"/>
    </source>
</evidence>
<reference evidence="2" key="1">
    <citation type="submission" date="2021-03" db="EMBL/GenBank/DDBJ databases">
        <title>Bacillus suaedae sp. nov., isolated from Suaeda aralocaspica.</title>
        <authorList>
            <person name="Lei R.F.R."/>
        </authorList>
    </citation>
    <scope>NUCLEOTIDE SEQUENCE</scope>
    <source>
        <strain evidence="2">YZJH907-2</strain>
    </source>
</reference>
<dbReference type="NCBIfam" id="NF041644">
    <property type="entry name" value="CBO0543_fam"/>
    <property type="match status" value="1"/>
</dbReference>
<keyword evidence="1" id="KW-1133">Transmembrane helix</keyword>
<feature type="transmembrane region" description="Helical" evidence="1">
    <location>
        <begin position="98"/>
        <end position="115"/>
    </location>
</feature>
<keyword evidence="1" id="KW-0472">Membrane</keyword>
<evidence type="ECO:0000256" key="1">
    <source>
        <dbReference type="SAM" id="Phobius"/>
    </source>
</evidence>
<feature type="transmembrane region" description="Helical" evidence="1">
    <location>
        <begin position="74"/>
        <end position="91"/>
    </location>
</feature>
<protein>
    <submittedName>
        <fullName evidence="2">Uncharacterized protein</fullName>
    </submittedName>
</protein>
<keyword evidence="1" id="KW-0812">Transmembrane</keyword>